<dbReference type="Proteomes" id="UP001156905">
    <property type="component" value="Unassembled WGS sequence"/>
</dbReference>
<evidence type="ECO:0000313" key="3">
    <source>
        <dbReference type="Proteomes" id="UP001156905"/>
    </source>
</evidence>
<name>A0ABQ6BBG0_9BRAD</name>
<dbReference type="SUPFAM" id="SSF101898">
    <property type="entry name" value="NHL repeat"/>
    <property type="match status" value="1"/>
</dbReference>
<proteinExistence type="predicted"/>
<keyword evidence="3" id="KW-1185">Reference proteome</keyword>
<organism evidence="2 3">
    <name type="scientific">Bradyrhizobium iriomotense</name>
    <dbReference type="NCBI Taxonomy" id="441950"/>
    <lineage>
        <taxon>Bacteria</taxon>
        <taxon>Pseudomonadati</taxon>
        <taxon>Pseudomonadota</taxon>
        <taxon>Alphaproteobacteria</taxon>
        <taxon>Hyphomicrobiales</taxon>
        <taxon>Nitrobacteraceae</taxon>
        <taxon>Bradyrhizobium</taxon>
    </lineage>
</organism>
<dbReference type="RefSeq" id="WP_284274126.1">
    <property type="nucleotide sequence ID" value="NZ_BSOW01000041.1"/>
</dbReference>
<feature type="chain" id="PRO_5047519392" evidence="1">
    <location>
        <begin position="24"/>
        <end position="428"/>
    </location>
</feature>
<evidence type="ECO:0000313" key="2">
    <source>
        <dbReference type="EMBL" id="GLR91020.1"/>
    </source>
</evidence>
<feature type="signal peptide" evidence="1">
    <location>
        <begin position="1"/>
        <end position="23"/>
    </location>
</feature>
<accession>A0ABQ6BBG0</accession>
<evidence type="ECO:0000256" key="1">
    <source>
        <dbReference type="SAM" id="SignalP"/>
    </source>
</evidence>
<gene>
    <name evidence="2" type="ORF">GCM10007857_77360</name>
</gene>
<reference evidence="3" key="1">
    <citation type="journal article" date="2019" name="Int. J. Syst. Evol. Microbiol.">
        <title>The Global Catalogue of Microorganisms (GCM) 10K type strain sequencing project: providing services to taxonomists for standard genome sequencing and annotation.</title>
        <authorList>
            <consortium name="The Broad Institute Genomics Platform"/>
            <consortium name="The Broad Institute Genome Sequencing Center for Infectious Disease"/>
            <person name="Wu L."/>
            <person name="Ma J."/>
        </authorList>
    </citation>
    <scope>NUCLEOTIDE SEQUENCE [LARGE SCALE GENOMIC DNA]</scope>
    <source>
        <strain evidence="3">NBRC 102520</strain>
    </source>
</reference>
<comment type="caution">
    <text evidence="2">The sequence shown here is derived from an EMBL/GenBank/DDBJ whole genome shotgun (WGS) entry which is preliminary data.</text>
</comment>
<dbReference type="EMBL" id="BSOW01000041">
    <property type="protein sequence ID" value="GLR91020.1"/>
    <property type="molecule type" value="Genomic_DNA"/>
</dbReference>
<protein>
    <submittedName>
        <fullName evidence="2">Uncharacterized protein</fullName>
    </submittedName>
</protein>
<sequence length="428" mass="47447">MGKLSFVSLLAAVLFSFASPGYGQMPSVAGTNESTGRRGALDGVWLWTLPDTPNGLRPTQSWHATGSALNGDIYVGGMDHQTNSALYQLNWQTGALRLVGDARSASEAANNWQPGETAQKFHTRPLWHNGKIYVATMNRSTLDDGYLNERGFHWYAYDPAQNRFADLSASEPAGTAVDHGNVVTLASDPQRNVIYAAGVPTGEIFRYDVSRGRTTRLGRPATYDQHFVYSGRVMWVDSRGRLYFTASAPDSPSVFAHVFFYDPETGFGERKDWPLQITQALEMGQCLDDKKRCFFSDDKGHIYRFDDDGPSWSYLGQLDLQQRAYVWLFNVAPDGNTAYIGTSFQSDGKAGALFAFDLRTATTKTLCDFADLDPSLKSLNAHTGYDAWDPEGRFYFASFDGSSRAHVIVTRLDIRRLEAAAAEIPSKH</sequence>
<keyword evidence="1" id="KW-0732">Signal</keyword>